<comment type="caution">
    <text evidence="7">The sequence shown here is derived from an EMBL/GenBank/DDBJ whole genome shotgun (WGS) entry which is preliminary data.</text>
</comment>
<keyword evidence="8" id="KW-1185">Reference proteome</keyword>
<keyword evidence="4" id="KW-0472">Membrane</keyword>
<dbReference type="RefSeq" id="WP_345683252.1">
    <property type="nucleotide sequence ID" value="NZ_BAABRO010000003.1"/>
</dbReference>
<dbReference type="PANTHER" id="PTHR30026">
    <property type="entry name" value="OUTER MEMBRANE PROTEIN TOLC"/>
    <property type="match status" value="1"/>
</dbReference>
<evidence type="ECO:0000256" key="3">
    <source>
        <dbReference type="ARBA" id="ARBA00022692"/>
    </source>
</evidence>
<name>A0ABP9VM63_9BACT</name>
<reference evidence="7 8" key="1">
    <citation type="submission" date="2024-02" db="EMBL/GenBank/DDBJ databases">
        <title>Rhodopirellula caenicola NBRC 110016.</title>
        <authorList>
            <person name="Ichikawa N."/>
            <person name="Katano-Makiyama Y."/>
            <person name="Hidaka K."/>
        </authorList>
    </citation>
    <scope>NUCLEOTIDE SEQUENCE [LARGE SCALE GENOMIC DNA]</scope>
    <source>
        <strain evidence="7 8">NBRC 110016</strain>
    </source>
</reference>
<dbReference type="PANTHER" id="PTHR30026:SF23">
    <property type="entry name" value="TO APRF-PUTATIVE OUTER MEMBRANE EFFLUX PROTEIN OR SECRETED ALKALINE PHOSPHATASE-RELATED"/>
    <property type="match status" value="1"/>
</dbReference>
<evidence type="ECO:0000256" key="2">
    <source>
        <dbReference type="ARBA" id="ARBA00022452"/>
    </source>
</evidence>
<gene>
    <name evidence="7" type="ORF">Rcae01_01745</name>
</gene>
<protein>
    <recommendedName>
        <fullName evidence="9">Outer membrane efflux protein</fullName>
    </recommendedName>
</protein>
<dbReference type="Gene3D" id="1.20.1600.10">
    <property type="entry name" value="Outer membrane efflux proteins (OEP)"/>
    <property type="match status" value="1"/>
</dbReference>
<organism evidence="7 8">
    <name type="scientific">Novipirellula caenicola</name>
    <dbReference type="NCBI Taxonomy" id="1536901"/>
    <lineage>
        <taxon>Bacteria</taxon>
        <taxon>Pseudomonadati</taxon>
        <taxon>Planctomycetota</taxon>
        <taxon>Planctomycetia</taxon>
        <taxon>Pirellulales</taxon>
        <taxon>Pirellulaceae</taxon>
        <taxon>Novipirellula</taxon>
    </lineage>
</organism>
<evidence type="ECO:0000313" key="7">
    <source>
        <dbReference type="EMBL" id="GAA5506293.1"/>
    </source>
</evidence>
<feature type="region of interest" description="Disordered" evidence="6">
    <location>
        <begin position="78"/>
        <end position="239"/>
    </location>
</feature>
<keyword evidence="2" id="KW-1134">Transmembrane beta strand</keyword>
<dbReference type="Proteomes" id="UP001416858">
    <property type="component" value="Unassembled WGS sequence"/>
</dbReference>
<sequence length="764" mass="84442">MTATDSLHHTAKRIWLTVSLGFTSHVIDGVTRVSPALARESRRKEELRLANLQETKRRRLRFALSLLVISGGCVSVDSTHSTSWESSESGRMATRDAQTKHATETSVFQLTSHPIRPAGPKTTKPRRVAETPAAEIESRPQPSPSGVTLGIPQSYWPVSPQTPMAGATAASNDTPNTATKTPAPLPKKKSASSTNLASTPLADSMELEQTGPSQELQLPSVEATSLPTASHTIDGMPTRPISENEMLHLALSQSPVLRPLGLRILESPESATTIYDRSITASDPFFGPQAALAAFDSTLSASATSQNNDRVFNNSTLGGDVQELTQDYATFNAGIQKRTLTGATWDLTTRKQYDANNRSANRFPSYWETQLEAGVRQPLLRGAGKQFNSIAGPNAQPGFNFSKGIMVARLNTRITEADFEIAVRTFVRDLYAVYWDLKRQYRSYESIIAARDLAYRTWQSVLARSHAQVDGGEANKEAQARAKYYRYCREAELALGGGDSETGLFATERQLRRMVGLPISDGQILHPIEDGPEAEFHFDFESVFNQALANRTELKRQSLKVQQQQLQLVASKNFLLPQLDMIGRYRLRGFGDELTGNGQQRFGSAYDDFFTGDHQEWEFGLEMGVTAGRRQARAAVRNATLLLAKERNLLAEQQRTLEFDIKDAIAEVDAAYASLNYSRLQYEAAQDRLRSSEVLFDSDKIQIEFLLDAQEELLQTERQYAADLSRYSLAIVSVSAQSGTLLDDVGIHLHNGSTQTHAIYTPAE</sequence>
<proteinExistence type="predicted"/>
<accession>A0ABP9VM63</accession>
<feature type="compositionally biased region" description="Polar residues" evidence="6">
    <location>
        <begin position="210"/>
        <end position="231"/>
    </location>
</feature>
<evidence type="ECO:0000256" key="4">
    <source>
        <dbReference type="ARBA" id="ARBA00023136"/>
    </source>
</evidence>
<keyword evidence="3" id="KW-0812">Transmembrane</keyword>
<evidence type="ECO:0000256" key="6">
    <source>
        <dbReference type="SAM" id="MobiDB-lite"/>
    </source>
</evidence>
<comment type="subcellular location">
    <subcellularLocation>
        <location evidence="1">Cell outer membrane</location>
    </subcellularLocation>
</comment>
<evidence type="ECO:0008006" key="9">
    <source>
        <dbReference type="Google" id="ProtNLM"/>
    </source>
</evidence>
<evidence type="ECO:0000256" key="1">
    <source>
        <dbReference type="ARBA" id="ARBA00004442"/>
    </source>
</evidence>
<dbReference type="InterPro" id="IPR051906">
    <property type="entry name" value="TolC-like"/>
</dbReference>
<dbReference type="SUPFAM" id="SSF56954">
    <property type="entry name" value="Outer membrane efflux proteins (OEP)"/>
    <property type="match status" value="1"/>
</dbReference>
<evidence type="ECO:0000313" key="8">
    <source>
        <dbReference type="Proteomes" id="UP001416858"/>
    </source>
</evidence>
<feature type="compositionally biased region" description="Low complexity" evidence="6">
    <location>
        <begin position="78"/>
        <end position="89"/>
    </location>
</feature>
<keyword evidence="5" id="KW-0998">Cell outer membrane</keyword>
<dbReference type="EMBL" id="BAABRO010000003">
    <property type="protein sequence ID" value="GAA5506293.1"/>
    <property type="molecule type" value="Genomic_DNA"/>
</dbReference>
<evidence type="ECO:0000256" key="5">
    <source>
        <dbReference type="ARBA" id="ARBA00023237"/>
    </source>
</evidence>
<feature type="compositionally biased region" description="Basic and acidic residues" evidence="6">
    <location>
        <begin position="93"/>
        <end position="103"/>
    </location>
</feature>